<dbReference type="PRINTS" id="PR00463">
    <property type="entry name" value="EP450I"/>
</dbReference>
<sequence>MIATVVLLALPLVATYLVATIWHRRFRQYAGIPQLKPSFLWGHLRAIHELTTLQSRPGLHPDHVFAEMARQLGHPPLMLLDLRPVRPPMIIVTSHEVAEQITRVSKLFPWSTPKSPTMSSLVRLTGAESILAKNGEDWKQLRRRYNPGFAPQHLMSLLPCILDKTDMFVEHLDRYAGSGEEFQLSKLAINLTFEIIGAVTMDVDFHAQHPESSGQGEFIKLFDQLLHMYGPVDNRFPWWMYPRREWRRWRLSEQIDRLLEDMIRHKHAEHQQQAGKAGRARDVLSLSLQDSKELTKSLLSETRDQLKTFLFAGHDTTGILLSWVFYELSRTPAALKAVRDELDDLFGPDPSPAAVRRKLLAPGGEELIHRMAYTTAVIKEVLRLHPPGATARMSPPGTGFRVRTSDGQSFCLDGAILYNCATIIQRDRTVFGDTANDFMPERWLGDKVGIMSAGAGGGADEDAGRKLPAGAWRAFERGPRNCIGQDLATIEARVIVAVVARRFDFVKVGLGELDLDAEGRPVLDEKGQFKTKSELYSVSSVMAGSGRASIPPPPPPPSPPPLRVTAQSMLTVIDRRSR</sequence>
<dbReference type="PRINTS" id="PR00385">
    <property type="entry name" value="P450"/>
</dbReference>
<dbReference type="InterPro" id="IPR036396">
    <property type="entry name" value="Cyt_P450_sf"/>
</dbReference>
<evidence type="ECO:0000256" key="3">
    <source>
        <dbReference type="ARBA" id="ARBA00023004"/>
    </source>
</evidence>
<keyword evidence="7" id="KW-1185">Reference proteome</keyword>
<dbReference type="Proteomes" id="UP000008181">
    <property type="component" value="Chromosome 1"/>
</dbReference>
<protein>
    <recommendedName>
        <fullName evidence="8">Cytochrome P450</fullName>
    </recommendedName>
</protein>
<dbReference type="RefSeq" id="XP_003648528.1">
    <property type="nucleotide sequence ID" value="XM_003648480.1"/>
</dbReference>
<dbReference type="eggNOG" id="KOG0157">
    <property type="taxonomic scope" value="Eukaryota"/>
</dbReference>
<name>G2QW21_THETT</name>
<dbReference type="OrthoDB" id="10029320at2759"/>
<evidence type="ECO:0000313" key="7">
    <source>
        <dbReference type="Proteomes" id="UP000008181"/>
    </source>
</evidence>
<dbReference type="Pfam" id="PF00067">
    <property type="entry name" value="p450"/>
    <property type="match status" value="1"/>
</dbReference>
<evidence type="ECO:0000313" key="6">
    <source>
        <dbReference type="EMBL" id="AEO62192.1"/>
    </source>
</evidence>
<comment type="cofactor">
    <cofactor evidence="4">
        <name>heme</name>
        <dbReference type="ChEBI" id="CHEBI:30413"/>
    </cofactor>
</comment>
<dbReference type="GO" id="GO:0004497">
    <property type="term" value="F:monooxygenase activity"/>
    <property type="evidence" value="ECO:0007669"/>
    <property type="project" value="InterPro"/>
</dbReference>
<feature type="compositionally biased region" description="Pro residues" evidence="5">
    <location>
        <begin position="550"/>
        <end position="562"/>
    </location>
</feature>
<proteinExistence type="predicted"/>
<organism evidence="6 7">
    <name type="scientific">Thermothielavioides terrestris (strain ATCC 38088 / NRRL 8126)</name>
    <name type="common">Thielavia terrestris</name>
    <dbReference type="NCBI Taxonomy" id="578455"/>
    <lineage>
        <taxon>Eukaryota</taxon>
        <taxon>Fungi</taxon>
        <taxon>Dikarya</taxon>
        <taxon>Ascomycota</taxon>
        <taxon>Pezizomycotina</taxon>
        <taxon>Sordariomycetes</taxon>
        <taxon>Sordariomycetidae</taxon>
        <taxon>Sordariales</taxon>
        <taxon>Chaetomiaceae</taxon>
        <taxon>Thermothielavioides</taxon>
        <taxon>Thermothielavioides terrestris</taxon>
    </lineage>
</organism>
<dbReference type="InterPro" id="IPR002401">
    <property type="entry name" value="Cyt_P450_E_grp-I"/>
</dbReference>
<dbReference type="InterPro" id="IPR001128">
    <property type="entry name" value="Cyt_P450"/>
</dbReference>
<dbReference type="PANTHER" id="PTHR24305">
    <property type="entry name" value="CYTOCHROME P450"/>
    <property type="match status" value="1"/>
</dbReference>
<dbReference type="PANTHER" id="PTHR24305:SF222">
    <property type="entry name" value="CYTOCHROME P450 MONOOXYGENASE STCS"/>
    <property type="match status" value="1"/>
</dbReference>
<gene>
    <name evidence="6" type="ORF">THITE_2106082</name>
</gene>
<dbReference type="Gene3D" id="1.10.630.10">
    <property type="entry name" value="Cytochrome P450"/>
    <property type="match status" value="1"/>
</dbReference>
<dbReference type="GeneID" id="11515635"/>
<keyword evidence="3 4" id="KW-0408">Iron</keyword>
<dbReference type="HOGENOM" id="CLU_020492_2_0_1"/>
<dbReference type="AlphaFoldDB" id="G2QW21"/>
<keyword evidence="2 4" id="KW-0479">Metal-binding</keyword>
<dbReference type="EMBL" id="CP003009">
    <property type="protein sequence ID" value="AEO62192.1"/>
    <property type="molecule type" value="Genomic_DNA"/>
</dbReference>
<evidence type="ECO:0000256" key="5">
    <source>
        <dbReference type="SAM" id="MobiDB-lite"/>
    </source>
</evidence>
<keyword evidence="1 4" id="KW-0349">Heme</keyword>
<dbReference type="GO" id="GO:0016705">
    <property type="term" value="F:oxidoreductase activity, acting on paired donors, with incorporation or reduction of molecular oxygen"/>
    <property type="evidence" value="ECO:0007669"/>
    <property type="project" value="InterPro"/>
</dbReference>
<dbReference type="KEGG" id="ttt:THITE_2106082"/>
<feature type="region of interest" description="Disordered" evidence="5">
    <location>
        <begin position="543"/>
        <end position="565"/>
    </location>
</feature>
<dbReference type="InterPro" id="IPR050121">
    <property type="entry name" value="Cytochrome_P450_monoxygenase"/>
</dbReference>
<dbReference type="GO" id="GO:0005506">
    <property type="term" value="F:iron ion binding"/>
    <property type="evidence" value="ECO:0007669"/>
    <property type="project" value="InterPro"/>
</dbReference>
<evidence type="ECO:0000256" key="1">
    <source>
        <dbReference type="ARBA" id="ARBA00022617"/>
    </source>
</evidence>
<dbReference type="CDD" id="cd11051">
    <property type="entry name" value="CYP59-like"/>
    <property type="match status" value="1"/>
</dbReference>
<feature type="binding site" description="axial binding residue" evidence="4">
    <location>
        <position position="482"/>
    </location>
    <ligand>
        <name>heme</name>
        <dbReference type="ChEBI" id="CHEBI:30413"/>
    </ligand>
    <ligandPart>
        <name>Fe</name>
        <dbReference type="ChEBI" id="CHEBI:18248"/>
    </ligandPart>
</feature>
<dbReference type="GO" id="GO:0020037">
    <property type="term" value="F:heme binding"/>
    <property type="evidence" value="ECO:0007669"/>
    <property type="project" value="InterPro"/>
</dbReference>
<evidence type="ECO:0000256" key="4">
    <source>
        <dbReference type="PIRSR" id="PIRSR602401-1"/>
    </source>
</evidence>
<dbReference type="SUPFAM" id="SSF48264">
    <property type="entry name" value="Cytochrome P450"/>
    <property type="match status" value="1"/>
</dbReference>
<accession>G2QW21</accession>
<reference evidence="6 7" key="1">
    <citation type="journal article" date="2011" name="Nat. Biotechnol.">
        <title>Comparative genomic analysis of the thermophilic biomass-degrading fungi Myceliophthora thermophila and Thielavia terrestris.</title>
        <authorList>
            <person name="Berka R.M."/>
            <person name="Grigoriev I.V."/>
            <person name="Otillar R."/>
            <person name="Salamov A."/>
            <person name="Grimwood J."/>
            <person name="Reid I."/>
            <person name="Ishmael N."/>
            <person name="John T."/>
            <person name="Darmond C."/>
            <person name="Moisan M.-C."/>
            <person name="Henrissat B."/>
            <person name="Coutinho P.M."/>
            <person name="Lombard V."/>
            <person name="Natvig D.O."/>
            <person name="Lindquist E."/>
            <person name="Schmutz J."/>
            <person name="Lucas S."/>
            <person name="Harris P."/>
            <person name="Powlowski J."/>
            <person name="Bellemare A."/>
            <person name="Taylor D."/>
            <person name="Butler G."/>
            <person name="de Vries R.P."/>
            <person name="Allijn I.E."/>
            <person name="van den Brink J."/>
            <person name="Ushinsky S."/>
            <person name="Storms R."/>
            <person name="Powell A.J."/>
            <person name="Paulsen I.T."/>
            <person name="Elbourne L.D.H."/>
            <person name="Baker S.E."/>
            <person name="Magnuson J."/>
            <person name="LaBoissiere S."/>
            <person name="Clutterbuck A.J."/>
            <person name="Martinez D."/>
            <person name="Wogulis M."/>
            <person name="de Leon A.L."/>
            <person name="Rey M.W."/>
            <person name="Tsang A."/>
        </authorList>
    </citation>
    <scope>NUCLEOTIDE SEQUENCE [LARGE SCALE GENOMIC DNA]</scope>
    <source>
        <strain evidence="7">ATCC 38088 / NRRL 8126</strain>
    </source>
</reference>
<evidence type="ECO:0008006" key="8">
    <source>
        <dbReference type="Google" id="ProtNLM"/>
    </source>
</evidence>
<evidence type="ECO:0000256" key="2">
    <source>
        <dbReference type="ARBA" id="ARBA00022723"/>
    </source>
</evidence>